<sequence>MAQAAAGKTNWFAIWVSVAVVVVIALVIGLVVWMNNAATDPGTAPSGSGIDQETGAVVVGAGEQTLDTYIDFMCPICNSFEQTYGDEILDLVGDGTITLNIHPIAILDRYSQGTEFSTRAANAMYCVAEADPDAAVPFMQAMFAKQPEENSTGLTDAEIIEIAASVGVTGIDSCVTDGTYTQFVSAMTQKTPVQPGSSGIGTPTLAVNGEVIANSTIPAEGQFATLFQ</sequence>
<dbReference type="GO" id="GO:0016853">
    <property type="term" value="F:isomerase activity"/>
    <property type="evidence" value="ECO:0007669"/>
    <property type="project" value="UniProtKB-KW"/>
</dbReference>
<keyword evidence="1" id="KW-0472">Membrane</keyword>
<accession>A0A1P8UB01</accession>
<reference evidence="3 4" key="1">
    <citation type="submission" date="2016-12" db="EMBL/GenBank/DDBJ databases">
        <title>Complete genome sequence of Microbacterium aurum KACC 15219.</title>
        <authorList>
            <person name="Jung Y."/>
            <person name="Shin J.-H."/>
            <person name="Lee Y.-J."/>
            <person name="Yi H."/>
            <person name="Bahn Y.-S."/>
            <person name="Kim J.F."/>
            <person name="Lee D.-W."/>
        </authorList>
    </citation>
    <scope>NUCLEOTIDE SEQUENCE [LARGE SCALE GENOMIC DNA]</scope>
    <source>
        <strain evidence="3 4">KACC 15219</strain>
    </source>
</reference>
<gene>
    <name evidence="3" type="ORF">BOH66_14115</name>
</gene>
<keyword evidence="4" id="KW-1185">Reference proteome</keyword>
<dbReference type="Pfam" id="PF13462">
    <property type="entry name" value="Thioredoxin_4"/>
    <property type="match status" value="1"/>
</dbReference>
<evidence type="ECO:0000313" key="3">
    <source>
        <dbReference type="EMBL" id="APZ35256.1"/>
    </source>
</evidence>
<keyword evidence="1" id="KW-0812">Transmembrane</keyword>
<dbReference type="EMBL" id="CP018762">
    <property type="protein sequence ID" value="APZ35256.1"/>
    <property type="molecule type" value="Genomic_DNA"/>
</dbReference>
<dbReference type="OrthoDB" id="117402at2"/>
<evidence type="ECO:0000313" key="4">
    <source>
        <dbReference type="Proteomes" id="UP000187185"/>
    </source>
</evidence>
<proteinExistence type="predicted"/>
<feature type="domain" description="Thioredoxin-like fold" evidence="2">
    <location>
        <begin position="63"/>
        <end position="216"/>
    </location>
</feature>
<dbReference type="KEGG" id="maur:BOH66_14115"/>
<evidence type="ECO:0000259" key="2">
    <source>
        <dbReference type="Pfam" id="PF13462"/>
    </source>
</evidence>
<dbReference type="CDD" id="cd02972">
    <property type="entry name" value="DsbA_family"/>
    <property type="match status" value="1"/>
</dbReference>
<name>A0A1P8UB01_9MICO</name>
<organism evidence="3 4">
    <name type="scientific">Microbacterium aurum</name>
    <dbReference type="NCBI Taxonomy" id="36805"/>
    <lineage>
        <taxon>Bacteria</taxon>
        <taxon>Bacillati</taxon>
        <taxon>Actinomycetota</taxon>
        <taxon>Actinomycetes</taxon>
        <taxon>Micrococcales</taxon>
        <taxon>Microbacteriaceae</taxon>
        <taxon>Microbacterium</taxon>
    </lineage>
</organism>
<dbReference type="RefSeq" id="WP_076691631.1">
    <property type="nucleotide sequence ID" value="NZ_CP018762.1"/>
</dbReference>
<protein>
    <submittedName>
        <fullName evidence="3">Protein-disulfide isomerase</fullName>
    </submittedName>
</protein>
<keyword evidence="1" id="KW-1133">Transmembrane helix</keyword>
<dbReference type="InterPro" id="IPR012336">
    <property type="entry name" value="Thioredoxin-like_fold"/>
</dbReference>
<dbReference type="Proteomes" id="UP000187185">
    <property type="component" value="Chromosome"/>
</dbReference>
<feature type="transmembrane region" description="Helical" evidence="1">
    <location>
        <begin position="12"/>
        <end position="34"/>
    </location>
</feature>
<keyword evidence="3" id="KW-0413">Isomerase</keyword>
<evidence type="ECO:0000256" key="1">
    <source>
        <dbReference type="SAM" id="Phobius"/>
    </source>
</evidence>
<dbReference type="SUPFAM" id="SSF52833">
    <property type="entry name" value="Thioredoxin-like"/>
    <property type="match status" value="1"/>
</dbReference>
<dbReference type="STRING" id="36805.BOH66_14115"/>
<dbReference type="InterPro" id="IPR036249">
    <property type="entry name" value="Thioredoxin-like_sf"/>
</dbReference>
<dbReference type="AlphaFoldDB" id="A0A1P8UB01"/>
<dbReference type="Gene3D" id="3.40.30.10">
    <property type="entry name" value="Glutaredoxin"/>
    <property type="match status" value="1"/>
</dbReference>